<keyword evidence="3" id="KW-1185">Reference proteome</keyword>
<reference evidence="2" key="1">
    <citation type="journal article" date="2023" name="Mol. Phylogenet. Evol.">
        <title>Genome-scale phylogeny and comparative genomics of the fungal order Sordariales.</title>
        <authorList>
            <person name="Hensen N."/>
            <person name="Bonometti L."/>
            <person name="Westerberg I."/>
            <person name="Brannstrom I.O."/>
            <person name="Guillou S."/>
            <person name="Cros-Aarteil S."/>
            <person name="Calhoun S."/>
            <person name="Haridas S."/>
            <person name="Kuo A."/>
            <person name="Mondo S."/>
            <person name="Pangilinan J."/>
            <person name="Riley R."/>
            <person name="LaButti K."/>
            <person name="Andreopoulos B."/>
            <person name="Lipzen A."/>
            <person name="Chen C."/>
            <person name="Yan M."/>
            <person name="Daum C."/>
            <person name="Ng V."/>
            <person name="Clum A."/>
            <person name="Steindorff A."/>
            <person name="Ohm R.A."/>
            <person name="Martin F."/>
            <person name="Silar P."/>
            <person name="Natvig D.O."/>
            <person name="Lalanne C."/>
            <person name="Gautier V."/>
            <person name="Ament-Velasquez S.L."/>
            <person name="Kruys A."/>
            <person name="Hutchinson M.I."/>
            <person name="Powell A.J."/>
            <person name="Barry K."/>
            <person name="Miller A.N."/>
            <person name="Grigoriev I.V."/>
            <person name="Debuchy R."/>
            <person name="Gladieux P."/>
            <person name="Hiltunen Thoren M."/>
            <person name="Johannesson H."/>
        </authorList>
    </citation>
    <scope>NUCLEOTIDE SEQUENCE</scope>
    <source>
        <strain evidence="2">CBS 892.96</strain>
    </source>
</reference>
<organism evidence="2 3">
    <name type="scientific">Triangularia setosa</name>
    <dbReference type="NCBI Taxonomy" id="2587417"/>
    <lineage>
        <taxon>Eukaryota</taxon>
        <taxon>Fungi</taxon>
        <taxon>Dikarya</taxon>
        <taxon>Ascomycota</taxon>
        <taxon>Pezizomycotina</taxon>
        <taxon>Sordariomycetes</taxon>
        <taxon>Sordariomycetidae</taxon>
        <taxon>Sordariales</taxon>
        <taxon>Podosporaceae</taxon>
        <taxon>Triangularia</taxon>
    </lineage>
</organism>
<protein>
    <submittedName>
        <fullName evidence="2">Uncharacterized protein</fullName>
    </submittedName>
</protein>
<evidence type="ECO:0000313" key="3">
    <source>
        <dbReference type="Proteomes" id="UP001302321"/>
    </source>
</evidence>
<accession>A0AAN6VX45</accession>
<proteinExistence type="predicted"/>
<evidence type="ECO:0000256" key="1">
    <source>
        <dbReference type="SAM" id="MobiDB-lite"/>
    </source>
</evidence>
<comment type="caution">
    <text evidence="2">The sequence shown here is derived from an EMBL/GenBank/DDBJ whole genome shotgun (WGS) entry which is preliminary data.</text>
</comment>
<gene>
    <name evidence="2" type="ORF">QBC36DRAFT_99081</name>
</gene>
<dbReference type="Proteomes" id="UP001302321">
    <property type="component" value="Unassembled WGS sequence"/>
</dbReference>
<dbReference type="EMBL" id="MU866586">
    <property type="protein sequence ID" value="KAK4171318.1"/>
    <property type="molecule type" value="Genomic_DNA"/>
</dbReference>
<sequence length="189" mass="21556">MALSWKLFFGSGADADDAYAWFYEGLGKSGKTWNMISINKNLRRWRGKALWGLEWLGPALPQTLEEQKAGLITVRTQFYWLTQGPRLARRYCRTNHLEPIRIIDRSVEAIYKRLMSAYDSVEIEPGLVVSTGDIVEFQTHLKDPLPKTRMAINIQWAASRVAAMSGAADASEEVEDGRTELRVREEHEP</sequence>
<evidence type="ECO:0000313" key="2">
    <source>
        <dbReference type="EMBL" id="KAK4171318.1"/>
    </source>
</evidence>
<dbReference type="AlphaFoldDB" id="A0AAN6VX45"/>
<reference evidence="2" key="2">
    <citation type="submission" date="2023-05" db="EMBL/GenBank/DDBJ databases">
        <authorList>
            <consortium name="Lawrence Berkeley National Laboratory"/>
            <person name="Steindorff A."/>
            <person name="Hensen N."/>
            <person name="Bonometti L."/>
            <person name="Westerberg I."/>
            <person name="Brannstrom I.O."/>
            <person name="Guillou S."/>
            <person name="Cros-Aarteil S."/>
            <person name="Calhoun S."/>
            <person name="Haridas S."/>
            <person name="Kuo A."/>
            <person name="Mondo S."/>
            <person name="Pangilinan J."/>
            <person name="Riley R."/>
            <person name="Labutti K."/>
            <person name="Andreopoulos B."/>
            <person name="Lipzen A."/>
            <person name="Chen C."/>
            <person name="Yanf M."/>
            <person name="Daum C."/>
            <person name="Ng V."/>
            <person name="Clum A."/>
            <person name="Ohm R."/>
            <person name="Martin F."/>
            <person name="Silar P."/>
            <person name="Natvig D."/>
            <person name="Lalanne C."/>
            <person name="Gautier V."/>
            <person name="Ament-Velasquez S.L."/>
            <person name="Kruys A."/>
            <person name="Hutchinson M.I."/>
            <person name="Powell A.J."/>
            <person name="Barry K."/>
            <person name="Miller A.N."/>
            <person name="Grigoriev I.V."/>
            <person name="Debuchy R."/>
            <person name="Gladieux P."/>
            <person name="Thoren M.H."/>
            <person name="Johannesson H."/>
        </authorList>
    </citation>
    <scope>NUCLEOTIDE SEQUENCE</scope>
    <source>
        <strain evidence="2">CBS 892.96</strain>
    </source>
</reference>
<feature type="compositionally biased region" description="Basic and acidic residues" evidence="1">
    <location>
        <begin position="176"/>
        <end position="189"/>
    </location>
</feature>
<feature type="region of interest" description="Disordered" evidence="1">
    <location>
        <begin position="167"/>
        <end position="189"/>
    </location>
</feature>
<name>A0AAN6VX45_9PEZI</name>